<keyword evidence="2" id="KW-0813">Transport</keyword>
<sequence>MIKLRKYLKPFIFSIIFTICFLLVQANCELSLPDYMSKIVNYGIQNGGIENNIPNVIREDEYEKVKFFLDEKDQKDLDKLYTKVTKKSSDYNEYKEDYPVLKKENVYVLKDNADKDLIEKLDAAVGKSEIIVSSIDNPEKIKDQNLFSLDTDGDKMKQMQGMTSAKPDAFTMIKSMPEKSLNEFKDKIYTSLDKIPETSISQVAGTFIKTEYKAVGLNLENVQSSYIFNIGAKMLLIALLSAVCAICVGFLASRAGAGVAKSLRKDVFGKVESFSNAEFNKFAVSSLITRTTNDINQVQMLVTMGMRMICFAPIMGAIAIFKALEFSASMSWIILLAVILILGFMMIAFSVVLPRFKIVQKLTDKLNLVARENLSGLMVIRAFGTEDFEEERFDETNKSLTKTNLFVNRFMMFLFPFMMIVMNLVQLLIVWVGANQIEASALQVGDMMAFIQYAMQIIMSFLMISMMFIMVPRASVSANRINEVLETEVELKDPKEEKDFDEYKKGVVEFNDVSFAYPGASEYVLHHINFTANKGETTAIVGSTGSGKSTLIQLIPRLFEASKGEILIDGVNVKDINQEHLRNKIGYIPQQGILFKGTIKSNLQYGKQDATEEEMKRACDIAQASEFINEKPDGFETEISSGGTNVSGGQRQRLSIARAIIKNAEIYIFDDSFSALDFKTDKNLRSALNKELSDATMIIVAQRISTIIHAEKIIVLDEGEIAGIGTHKELMENCDVYKEIALSQLSEEEVRDNE</sequence>
<dbReference type="SMART" id="SM00382">
    <property type="entry name" value="AAA"/>
    <property type="match status" value="1"/>
</dbReference>
<dbReference type="PROSITE" id="PS50929">
    <property type="entry name" value="ABC_TM1F"/>
    <property type="match status" value="1"/>
</dbReference>
<evidence type="ECO:0000256" key="3">
    <source>
        <dbReference type="ARBA" id="ARBA00022475"/>
    </source>
</evidence>
<evidence type="ECO:0000313" key="12">
    <source>
        <dbReference type="EMBL" id="RGD73906.1"/>
    </source>
</evidence>
<organism evidence="12 13">
    <name type="scientific">Anaerofustis stercorihominis</name>
    <dbReference type="NCBI Taxonomy" id="214853"/>
    <lineage>
        <taxon>Bacteria</taxon>
        <taxon>Bacillati</taxon>
        <taxon>Bacillota</taxon>
        <taxon>Clostridia</taxon>
        <taxon>Eubacteriales</taxon>
        <taxon>Eubacteriaceae</taxon>
        <taxon>Anaerofustis</taxon>
    </lineage>
</organism>
<keyword evidence="5" id="KW-0547">Nucleotide-binding</keyword>
<evidence type="ECO:0000259" key="11">
    <source>
        <dbReference type="PROSITE" id="PS50929"/>
    </source>
</evidence>
<dbReference type="PROSITE" id="PS00211">
    <property type="entry name" value="ABC_TRANSPORTER_1"/>
    <property type="match status" value="1"/>
</dbReference>
<proteinExistence type="predicted"/>
<protein>
    <submittedName>
        <fullName evidence="12">ABC transporter ATP-binding protein</fullName>
    </submittedName>
</protein>
<dbReference type="PANTHER" id="PTHR24221">
    <property type="entry name" value="ATP-BINDING CASSETTE SUB-FAMILY B"/>
    <property type="match status" value="1"/>
</dbReference>
<keyword evidence="8 9" id="KW-0472">Membrane</keyword>
<evidence type="ECO:0000256" key="8">
    <source>
        <dbReference type="ARBA" id="ARBA00023136"/>
    </source>
</evidence>
<evidence type="ECO:0000256" key="7">
    <source>
        <dbReference type="ARBA" id="ARBA00022989"/>
    </source>
</evidence>
<dbReference type="SUPFAM" id="SSF90123">
    <property type="entry name" value="ABC transporter transmembrane region"/>
    <property type="match status" value="1"/>
</dbReference>
<evidence type="ECO:0000256" key="4">
    <source>
        <dbReference type="ARBA" id="ARBA00022692"/>
    </source>
</evidence>
<dbReference type="InterPro" id="IPR003593">
    <property type="entry name" value="AAA+_ATPase"/>
</dbReference>
<dbReference type="FunFam" id="3.40.50.300:FF:000854">
    <property type="entry name" value="Multidrug ABC transporter ATP-binding protein"/>
    <property type="match status" value="1"/>
</dbReference>
<reference evidence="12 13" key="1">
    <citation type="submission" date="2018-08" db="EMBL/GenBank/DDBJ databases">
        <title>A genome reference for cultivated species of the human gut microbiota.</title>
        <authorList>
            <person name="Zou Y."/>
            <person name="Xue W."/>
            <person name="Luo G."/>
        </authorList>
    </citation>
    <scope>NUCLEOTIDE SEQUENCE [LARGE SCALE GENOMIC DNA]</scope>
    <source>
        <strain evidence="12 13">AM25-6</strain>
    </source>
</reference>
<dbReference type="InterPro" id="IPR017871">
    <property type="entry name" value="ABC_transporter-like_CS"/>
</dbReference>
<feature type="transmembrane region" description="Helical" evidence="9">
    <location>
        <begin position="330"/>
        <end position="353"/>
    </location>
</feature>
<comment type="subcellular location">
    <subcellularLocation>
        <location evidence="1">Cell membrane</location>
        <topology evidence="1">Multi-pass membrane protein</topology>
    </subcellularLocation>
</comment>
<dbReference type="GO" id="GO:0005524">
    <property type="term" value="F:ATP binding"/>
    <property type="evidence" value="ECO:0007669"/>
    <property type="project" value="UniProtKB-KW"/>
</dbReference>
<dbReference type="GO" id="GO:0140359">
    <property type="term" value="F:ABC-type transporter activity"/>
    <property type="evidence" value="ECO:0007669"/>
    <property type="project" value="InterPro"/>
</dbReference>
<feature type="transmembrane region" description="Helical" evidence="9">
    <location>
        <begin position="453"/>
        <end position="471"/>
    </location>
</feature>
<dbReference type="InterPro" id="IPR011527">
    <property type="entry name" value="ABC1_TM_dom"/>
</dbReference>
<dbReference type="RefSeq" id="WP_039945136.1">
    <property type="nucleotide sequence ID" value="NZ_CABKNJ010000001.1"/>
</dbReference>
<feature type="domain" description="ABC transporter" evidence="10">
    <location>
        <begin position="508"/>
        <end position="743"/>
    </location>
</feature>
<evidence type="ECO:0000256" key="9">
    <source>
        <dbReference type="SAM" id="Phobius"/>
    </source>
</evidence>
<dbReference type="Pfam" id="PF00664">
    <property type="entry name" value="ABC_membrane"/>
    <property type="match status" value="1"/>
</dbReference>
<dbReference type="EMBL" id="QUSM01000004">
    <property type="protein sequence ID" value="RGD73906.1"/>
    <property type="molecule type" value="Genomic_DNA"/>
</dbReference>
<dbReference type="InterPro" id="IPR003439">
    <property type="entry name" value="ABC_transporter-like_ATP-bd"/>
</dbReference>
<name>A0A3E3DXU3_9FIRM</name>
<evidence type="ECO:0000313" key="13">
    <source>
        <dbReference type="Proteomes" id="UP000261212"/>
    </source>
</evidence>
<keyword evidence="3" id="KW-1003">Cell membrane</keyword>
<keyword evidence="4 9" id="KW-0812">Transmembrane</keyword>
<dbReference type="InterPro" id="IPR036640">
    <property type="entry name" value="ABC1_TM_sf"/>
</dbReference>
<dbReference type="InterPro" id="IPR039421">
    <property type="entry name" value="Type_1_exporter"/>
</dbReference>
<dbReference type="Gene3D" id="3.40.50.300">
    <property type="entry name" value="P-loop containing nucleotide triphosphate hydrolases"/>
    <property type="match status" value="1"/>
</dbReference>
<feature type="transmembrane region" description="Helical" evidence="9">
    <location>
        <begin position="410"/>
        <end position="433"/>
    </location>
</feature>
<dbReference type="PANTHER" id="PTHR24221:SF276">
    <property type="entry name" value="ABC TRANSPORTER, ATP-BINDING_PERMEASE PROTEIN"/>
    <property type="match status" value="1"/>
</dbReference>
<dbReference type="GO" id="GO:0005886">
    <property type="term" value="C:plasma membrane"/>
    <property type="evidence" value="ECO:0007669"/>
    <property type="project" value="UniProtKB-SubCell"/>
</dbReference>
<feature type="transmembrane region" description="Helical" evidence="9">
    <location>
        <begin position="234"/>
        <end position="255"/>
    </location>
</feature>
<dbReference type="Pfam" id="PF00005">
    <property type="entry name" value="ABC_tran"/>
    <property type="match status" value="1"/>
</dbReference>
<dbReference type="SUPFAM" id="SSF52540">
    <property type="entry name" value="P-loop containing nucleoside triphosphate hydrolases"/>
    <property type="match status" value="1"/>
</dbReference>
<dbReference type="Gene3D" id="1.20.1560.10">
    <property type="entry name" value="ABC transporter type 1, transmembrane domain"/>
    <property type="match status" value="1"/>
</dbReference>
<dbReference type="GO" id="GO:0016887">
    <property type="term" value="F:ATP hydrolysis activity"/>
    <property type="evidence" value="ECO:0007669"/>
    <property type="project" value="InterPro"/>
</dbReference>
<feature type="domain" description="ABC transmembrane type-1" evidence="11">
    <location>
        <begin position="213"/>
        <end position="473"/>
    </location>
</feature>
<dbReference type="AlphaFoldDB" id="A0A3E3DXU3"/>
<feature type="transmembrane region" description="Helical" evidence="9">
    <location>
        <begin position="305"/>
        <end position="324"/>
    </location>
</feature>
<dbReference type="CDD" id="cd18548">
    <property type="entry name" value="ABC_6TM_Tm287_like"/>
    <property type="match status" value="1"/>
</dbReference>
<dbReference type="InterPro" id="IPR027417">
    <property type="entry name" value="P-loop_NTPase"/>
</dbReference>
<gene>
    <name evidence="12" type="ORF">DW687_09025</name>
</gene>
<evidence type="ECO:0000256" key="2">
    <source>
        <dbReference type="ARBA" id="ARBA00022448"/>
    </source>
</evidence>
<dbReference type="GeneID" id="98000181"/>
<evidence type="ECO:0000256" key="5">
    <source>
        <dbReference type="ARBA" id="ARBA00022741"/>
    </source>
</evidence>
<keyword evidence="6 12" id="KW-0067">ATP-binding</keyword>
<accession>A0A3E3DXU3</accession>
<evidence type="ECO:0000259" key="10">
    <source>
        <dbReference type="PROSITE" id="PS50893"/>
    </source>
</evidence>
<dbReference type="PROSITE" id="PS50893">
    <property type="entry name" value="ABC_TRANSPORTER_2"/>
    <property type="match status" value="1"/>
</dbReference>
<comment type="caution">
    <text evidence="12">The sequence shown here is derived from an EMBL/GenBank/DDBJ whole genome shotgun (WGS) entry which is preliminary data.</text>
</comment>
<evidence type="ECO:0000256" key="1">
    <source>
        <dbReference type="ARBA" id="ARBA00004651"/>
    </source>
</evidence>
<evidence type="ECO:0000256" key="6">
    <source>
        <dbReference type="ARBA" id="ARBA00022840"/>
    </source>
</evidence>
<dbReference type="Proteomes" id="UP000261212">
    <property type="component" value="Unassembled WGS sequence"/>
</dbReference>
<keyword evidence="7 9" id="KW-1133">Transmembrane helix</keyword>